<accession>A0A8J8T1W3</accession>
<reference evidence="1" key="1">
    <citation type="submission" date="2019-06" db="EMBL/GenBank/DDBJ databases">
        <authorList>
            <person name="Zheng W."/>
        </authorList>
    </citation>
    <scope>NUCLEOTIDE SEQUENCE</scope>
    <source>
        <strain evidence="1">QDHG01</strain>
    </source>
</reference>
<organism evidence="1 2">
    <name type="scientific">Halteria grandinella</name>
    <dbReference type="NCBI Taxonomy" id="5974"/>
    <lineage>
        <taxon>Eukaryota</taxon>
        <taxon>Sar</taxon>
        <taxon>Alveolata</taxon>
        <taxon>Ciliophora</taxon>
        <taxon>Intramacronucleata</taxon>
        <taxon>Spirotrichea</taxon>
        <taxon>Stichotrichia</taxon>
        <taxon>Sporadotrichida</taxon>
        <taxon>Halteriidae</taxon>
        <taxon>Halteria</taxon>
    </lineage>
</organism>
<gene>
    <name evidence="1" type="ORF">FGO68_gene11036</name>
</gene>
<name>A0A8J8T1W3_HALGN</name>
<evidence type="ECO:0000313" key="2">
    <source>
        <dbReference type="Proteomes" id="UP000785679"/>
    </source>
</evidence>
<dbReference type="EMBL" id="RRYP01009227">
    <property type="protein sequence ID" value="TNV79202.1"/>
    <property type="molecule type" value="Genomic_DNA"/>
</dbReference>
<protein>
    <submittedName>
        <fullName evidence="1">Uncharacterized protein</fullName>
    </submittedName>
</protein>
<keyword evidence="2" id="KW-1185">Reference proteome</keyword>
<comment type="caution">
    <text evidence="1">The sequence shown here is derived from an EMBL/GenBank/DDBJ whole genome shotgun (WGS) entry which is preliminary data.</text>
</comment>
<proteinExistence type="predicted"/>
<sequence length="67" mass="7797">MGSLTNQHGIASGVKKGLQFVNSLIENQNKQMYNQFHSQSTMQPQQRQRVHEFSLGPFERYFILIVE</sequence>
<evidence type="ECO:0000313" key="1">
    <source>
        <dbReference type="EMBL" id="TNV79202.1"/>
    </source>
</evidence>
<dbReference type="Proteomes" id="UP000785679">
    <property type="component" value="Unassembled WGS sequence"/>
</dbReference>
<dbReference type="AlphaFoldDB" id="A0A8J8T1W3"/>